<keyword evidence="2" id="KW-1185">Reference proteome</keyword>
<reference evidence="1 2" key="1">
    <citation type="journal article" date="2023" name="Arcadia Sci">
        <title>De novo assembly of a long-read Amblyomma americanum tick genome.</title>
        <authorList>
            <person name="Chou S."/>
            <person name="Poskanzer K.E."/>
            <person name="Rollins M."/>
            <person name="Thuy-Boun P.S."/>
        </authorList>
    </citation>
    <scope>NUCLEOTIDE SEQUENCE [LARGE SCALE GENOMIC DNA]</scope>
    <source>
        <strain evidence="1">F_SG_1</strain>
        <tissue evidence="1">Salivary glands</tissue>
    </source>
</reference>
<name>A0AAQ4D4D3_AMBAM</name>
<organism evidence="1 2">
    <name type="scientific">Amblyomma americanum</name>
    <name type="common">Lone star tick</name>
    <dbReference type="NCBI Taxonomy" id="6943"/>
    <lineage>
        <taxon>Eukaryota</taxon>
        <taxon>Metazoa</taxon>
        <taxon>Ecdysozoa</taxon>
        <taxon>Arthropoda</taxon>
        <taxon>Chelicerata</taxon>
        <taxon>Arachnida</taxon>
        <taxon>Acari</taxon>
        <taxon>Parasitiformes</taxon>
        <taxon>Ixodida</taxon>
        <taxon>Ixodoidea</taxon>
        <taxon>Ixodidae</taxon>
        <taxon>Amblyomminae</taxon>
        <taxon>Amblyomma</taxon>
    </lineage>
</organism>
<accession>A0AAQ4D4D3</accession>
<comment type="caution">
    <text evidence="1">The sequence shown here is derived from an EMBL/GenBank/DDBJ whole genome shotgun (WGS) entry which is preliminary data.</text>
</comment>
<evidence type="ECO:0000313" key="1">
    <source>
        <dbReference type="EMBL" id="KAK8757323.1"/>
    </source>
</evidence>
<dbReference type="Proteomes" id="UP001321473">
    <property type="component" value="Unassembled WGS sequence"/>
</dbReference>
<proteinExistence type="predicted"/>
<sequence>MRFLANAILQELHLPAPQSSVARCTALGGGPLKRRHRHVQAADLSIVPEAQRVPVMESNQTGKAAGRCSDFVSRNTSSLWLDDAPEPGTSSVVSLWHLPQGRHAIYRAAIPEPGTGRTRHSFLRTDDADASVLNERPWW</sequence>
<dbReference type="EMBL" id="JARKHS020035336">
    <property type="protein sequence ID" value="KAK8757323.1"/>
    <property type="molecule type" value="Genomic_DNA"/>
</dbReference>
<dbReference type="AlphaFoldDB" id="A0AAQ4D4D3"/>
<gene>
    <name evidence="1" type="ORF">V5799_005046</name>
</gene>
<evidence type="ECO:0000313" key="2">
    <source>
        <dbReference type="Proteomes" id="UP001321473"/>
    </source>
</evidence>
<protein>
    <submittedName>
        <fullName evidence="1">Uncharacterized protein</fullName>
    </submittedName>
</protein>